<dbReference type="STRING" id="168276.SAMN05444580_10823"/>
<evidence type="ECO:0000256" key="3">
    <source>
        <dbReference type="SAM" id="MobiDB-lite"/>
    </source>
</evidence>
<dbReference type="Pfam" id="PF00440">
    <property type="entry name" value="TetR_N"/>
    <property type="match status" value="1"/>
</dbReference>
<dbReference type="PANTHER" id="PTHR30055">
    <property type="entry name" value="HTH-TYPE TRANSCRIPTIONAL REGULATOR RUTR"/>
    <property type="match status" value="1"/>
</dbReference>
<dbReference type="GO" id="GO:0000976">
    <property type="term" value="F:transcription cis-regulatory region binding"/>
    <property type="evidence" value="ECO:0007669"/>
    <property type="project" value="TreeGrafter"/>
</dbReference>
<dbReference type="GO" id="GO:0003700">
    <property type="term" value="F:DNA-binding transcription factor activity"/>
    <property type="evidence" value="ECO:0007669"/>
    <property type="project" value="TreeGrafter"/>
</dbReference>
<keyword evidence="1 2" id="KW-0238">DNA-binding</keyword>
<sequence length="210" mass="23197">MTNSDDGLPGDDSITGQERRSRSTRRKILESAVQCLATKGWNASTVGVIADAAGTSRGALQHHFPTREDLIIAALDYMFDQRVRQVDEELGRFVEDEGREEHVVGLLLDYYSGTLFKAALQVWTVAGADEELRKHVLPLERKFARAVHDLAVRLLRADDSDPDTHRMIQATLDLARGLGLADVLADDSARRARIAAVWAVQLRGIKSLPA</sequence>
<dbReference type="Gene3D" id="1.10.357.10">
    <property type="entry name" value="Tetracycline Repressor, domain 2"/>
    <property type="match status" value="1"/>
</dbReference>
<evidence type="ECO:0000256" key="1">
    <source>
        <dbReference type="ARBA" id="ARBA00023125"/>
    </source>
</evidence>
<dbReference type="InterPro" id="IPR050109">
    <property type="entry name" value="HTH-type_TetR-like_transc_reg"/>
</dbReference>
<reference evidence="5 6" key="1">
    <citation type="submission" date="2016-10" db="EMBL/GenBank/DDBJ databases">
        <authorList>
            <person name="de Groot N.N."/>
        </authorList>
    </citation>
    <scope>NUCLEOTIDE SEQUENCE [LARGE SCALE GENOMIC DNA]</scope>
    <source>
        <strain evidence="5 6">JCM 11308</strain>
    </source>
</reference>
<evidence type="ECO:0000256" key="2">
    <source>
        <dbReference type="PROSITE-ProRule" id="PRU00335"/>
    </source>
</evidence>
<evidence type="ECO:0000259" key="4">
    <source>
        <dbReference type="PROSITE" id="PS50977"/>
    </source>
</evidence>
<dbReference type="SUPFAM" id="SSF46689">
    <property type="entry name" value="Homeodomain-like"/>
    <property type="match status" value="1"/>
</dbReference>
<proteinExistence type="predicted"/>
<dbReference type="PANTHER" id="PTHR30055:SF226">
    <property type="entry name" value="HTH-TYPE TRANSCRIPTIONAL REGULATOR PKSA"/>
    <property type="match status" value="1"/>
</dbReference>
<dbReference type="AlphaFoldDB" id="A0A1G6YZ76"/>
<dbReference type="InterPro" id="IPR001647">
    <property type="entry name" value="HTH_TetR"/>
</dbReference>
<keyword evidence="6" id="KW-1185">Reference proteome</keyword>
<dbReference type="PRINTS" id="PR00455">
    <property type="entry name" value="HTHTETR"/>
</dbReference>
<dbReference type="EMBL" id="FNAB01000008">
    <property type="protein sequence ID" value="SDD94866.1"/>
    <property type="molecule type" value="Genomic_DNA"/>
</dbReference>
<dbReference type="Proteomes" id="UP000199417">
    <property type="component" value="Unassembled WGS sequence"/>
</dbReference>
<name>A0A1G6YZ76_9NOCA</name>
<evidence type="ECO:0000313" key="5">
    <source>
        <dbReference type="EMBL" id="SDD94866.1"/>
    </source>
</evidence>
<accession>A0A1G6YZ76</accession>
<dbReference type="PROSITE" id="PS50977">
    <property type="entry name" value="HTH_TETR_2"/>
    <property type="match status" value="1"/>
</dbReference>
<evidence type="ECO:0000313" key="6">
    <source>
        <dbReference type="Proteomes" id="UP000199417"/>
    </source>
</evidence>
<feature type="region of interest" description="Disordered" evidence="3">
    <location>
        <begin position="1"/>
        <end position="25"/>
    </location>
</feature>
<protein>
    <submittedName>
        <fullName evidence="5">DNA-binding transcriptional regulator, AcrR family</fullName>
    </submittedName>
</protein>
<feature type="domain" description="HTH tetR-type" evidence="4">
    <location>
        <begin position="22"/>
        <end position="82"/>
    </location>
</feature>
<gene>
    <name evidence="5" type="ORF">SAMN05444580_10823</name>
</gene>
<dbReference type="RefSeq" id="WP_245709429.1">
    <property type="nucleotide sequence ID" value="NZ_FNAB01000008.1"/>
</dbReference>
<feature type="DNA-binding region" description="H-T-H motif" evidence="2">
    <location>
        <begin position="45"/>
        <end position="64"/>
    </location>
</feature>
<dbReference type="InterPro" id="IPR009057">
    <property type="entry name" value="Homeodomain-like_sf"/>
</dbReference>
<organism evidence="5 6">
    <name type="scientific">Rhodococcus tukisamuensis</name>
    <dbReference type="NCBI Taxonomy" id="168276"/>
    <lineage>
        <taxon>Bacteria</taxon>
        <taxon>Bacillati</taxon>
        <taxon>Actinomycetota</taxon>
        <taxon>Actinomycetes</taxon>
        <taxon>Mycobacteriales</taxon>
        <taxon>Nocardiaceae</taxon>
        <taxon>Rhodococcus</taxon>
    </lineage>
</organism>